<keyword evidence="2" id="KW-1185">Reference proteome</keyword>
<dbReference type="KEGG" id="soe:110796515"/>
<proteinExistence type="predicted"/>
<evidence type="ECO:0008006" key="4">
    <source>
        <dbReference type="Google" id="ProtNLM"/>
    </source>
</evidence>
<protein>
    <recommendedName>
        <fullName evidence="4">EGF-like domain-containing protein</fullName>
    </recommendedName>
</protein>
<organism evidence="2 3">
    <name type="scientific">Spinacia oleracea</name>
    <name type="common">Spinach</name>
    <dbReference type="NCBI Taxonomy" id="3562"/>
    <lineage>
        <taxon>Eukaryota</taxon>
        <taxon>Viridiplantae</taxon>
        <taxon>Streptophyta</taxon>
        <taxon>Embryophyta</taxon>
        <taxon>Tracheophyta</taxon>
        <taxon>Spermatophyta</taxon>
        <taxon>Magnoliopsida</taxon>
        <taxon>eudicotyledons</taxon>
        <taxon>Gunneridae</taxon>
        <taxon>Pentapetalae</taxon>
        <taxon>Caryophyllales</taxon>
        <taxon>Chenopodiaceae</taxon>
        <taxon>Chenopodioideae</taxon>
        <taxon>Anserineae</taxon>
        <taxon>Spinacia</taxon>
    </lineage>
</organism>
<sequence length="207" mass="22607">MATSSHPASAVLLLFFLSITAFGDSEKCSQVSCGKGTCESKPDYLPHGFICECDSGWRRTRLTDSEEQYLQFLPCIIPNCSINYSCMPPAPPLPAIPINSSDVSVFNPCNWVYCGEGTCKNSSDYMHMCECQPGAYNLFNVSHFPCYSDCALGSDCSKLGINVSKTSVTLGPTSSISQTSSSGNHGMRSWKLNWIVITMMFLAAILW</sequence>
<dbReference type="RefSeq" id="XP_021857268.1">
    <property type="nucleotide sequence ID" value="XM_022001576.2"/>
</dbReference>
<dbReference type="OrthoDB" id="1914642at2759"/>
<name>A0A9R0IYH7_SPIOL</name>
<keyword evidence="1" id="KW-0732">Signal</keyword>
<evidence type="ECO:0000256" key="1">
    <source>
        <dbReference type="SAM" id="SignalP"/>
    </source>
</evidence>
<feature type="chain" id="PRO_5040151834" description="EGF-like domain-containing protein" evidence="1">
    <location>
        <begin position="26"/>
        <end position="207"/>
    </location>
</feature>
<dbReference type="Proteomes" id="UP000813463">
    <property type="component" value="Chromosome 4"/>
</dbReference>
<feature type="signal peptide" evidence="1">
    <location>
        <begin position="1"/>
        <end position="25"/>
    </location>
</feature>
<dbReference type="AlphaFoldDB" id="A0A9R0IYH7"/>
<evidence type="ECO:0000313" key="3">
    <source>
        <dbReference type="RefSeq" id="XP_021857268.1"/>
    </source>
</evidence>
<dbReference type="PANTHER" id="PTHR33881">
    <property type="entry name" value="NEUROGENIC LOCUS NOTCH-LIKE PROTEIN"/>
    <property type="match status" value="1"/>
</dbReference>
<dbReference type="GeneID" id="110796515"/>
<gene>
    <name evidence="3" type="primary">LOC110796515</name>
</gene>
<dbReference type="PANTHER" id="PTHR33881:SF10">
    <property type="entry name" value="SLIT HOMOLOG 2 PROTEIN-LIKE"/>
    <property type="match status" value="1"/>
</dbReference>
<evidence type="ECO:0000313" key="2">
    <source>
        <dbReference type="Proteomes" id="UP000813463"/>
    </source>
</evidence>
<accession>A0A9R0IYH7</accession>
<reference evidence="2" key="1">
    <citation type="journal article" date="2021" name="Nat. Commun.">
        <title>Genomic analyses provide insights into spinach domestication and the genetic basis of agronomic traits.</title>
        <authorList>
            <person name="Cai X."/>
            <person name="Sun X."/>
            <person name="Xu C."/>
            <person name="Sun H."/>
            <person name="Wang X."/>
            <person name="Ge C."/>
            <person name="Zhang Z."/>
            <person name="Wang Q."/>
            <person name="Fei Z."/>
            <person name="Jiao C."/>
            <person name="Wang Q."/>
        </authorList>
    </citation>
    <scope>NUCLEOTIDE SEQUENCE [LARGE SCALE GENOMIC DNA]</scope>
    <source>
        <strain evidence="2">cv. Varoflay</strain>
    </source>
</reference>
<reference evidence="3" key="2">
    <citation type="submission" date="2025-08" db="UniProtKB">
        <authorList>
            <consortium name="RefSeq"/>
        </authorList>
    </citation>
    <scope>IDENTIFICATION</scope>
    <source>
        <tissue evidence="3">Leaf</tissue>
    </source>
</reference>